<keyword evidence="5" id="KW-1185">Reference proteome</keyword>
<dbReference type="InterPro" id="IPR000415">
    <property type="entry name" value="Nitroreductase-like"/>
</dbReference>
<dbReference type="SUPFAM" id="SSF55469">
    <property type="entry name" value="FMN-dependent nitroreductase-like"/>
    <property type="match status" value="1"/>
</dbReference>
<name>A0ABU7V829_9MICO</name>
<evidence type="ECO:0000259" key="3">
    <source>
        <dbReference type="Pfam" id="PF00881"/>
    </source>
</evidence>
<dbReference type="CDD" id="cd02138">
    <property type="entry name" value="TdsD-like"/>
    <property type="match status" value="1"/>
</dbReference>
<keyword evidence="2" id="KW-0560">Oxidoreductase</keyword>
<reference evidence="4 5" key="1">
    <citation type="submission" date="2024-01" db="EMBL/GenBank/DDBJ databases">
        <title>the genome sequence of strain Microbacterium schleiferi NBRC 15075.</title>
        <authorList>
            <person name="Ding Y."/>
            <person name="Zhang G."/>
        </authorList>
    </citation>
    <scope>NUCLEOTIDE SEQUENCE [LARGE SCALE GENOMIC DNA]</scope>
    <source>
        <strain evidence="4 5">NBRC 15075</strain>
    </source>
</reference>
<evidence type="ECO:0000313" key="5">
    <source>
        <dbReference type="Proteomes" id="UP001351900"/>
    </source>
</evidence>
<dbReference type="EMBL" id="JAZHOV010000006">
    <property type="protein sequence ID" value="MEF2255842.1"/>
    <property type="molecule type" value="Genomic_DNA"/>
</dbReference>
<dbReference type="Pfam" id="PF00881">
    <property type="entry name" value="Nitroreductase"/>
    <property type="match status" value="2"/>
</dbReference>
<dbReference type="PANTHER" id="PTHR43673:SF10">
    <property type="entry name" value="NADH DEHYDROGENASE_NAD(P)H NITROREDUCTASE XCC3605-RELATED"/>
    <property type="match status" value="1"/>
</dbReference>
<feature type="domain" description="Nitroreductase" evidence="3">
    <location>
        <begin position="15"/>
        <end position="62"/>
    </location>
</feature>
<dbReference type="RefSeq" id="WP_331792006.1">
    <property type="nucleotide sequence ID" value="NZ_BAAAUO010000001.1"/>
</dbReference>
<comment type="caution">
    <text evidence="4">The sequence shown here is derived from an EMBL/GenBank/DDBJ whole genome shotgun (WGS) entry which is preliminary data.</text>
</comment>
<proteinExistence type="inferred from homology"/>
<organism evidence="4 5">
    <name type="scientific">Microbacterium schleiferi</name>
    <dbReference type="NCBI Taxonomy" id="69362"/>
    <lineage>
        <taxon>Bacteria</taxon>
        <taxon>Bacillati</taxon>
        <taxon>Actinomycetota</taxon>
        <taxon>Actinomycetes</taxon>
        <taxon>Micrococcales</taxon>
        <taxon>Microbacteriaceae</taxon>
        <taxon>Microbacterium</taxon>
    </lineage>
</organism>
<feature type="domain" description="Nitroreductase" evidence="3">
    <location>
        <begin position="77"/>
        <end position="155"/>
    </location>
</feature>
<dbReference type="InterPro" id="IPR029479">
    <property type="entry name" value="Nitroreductase"/>
</dbReference>
<protein>
    <submittedName>
        <fullName evidence="4">Nitroreductase family protein</fullName>
    </submittedName>
</protein>
<evidence type="ECO:0000256" key="1">
    <source>
        <dbReference type="ARBA" id="ARBA00007118"/>
    </source>
</evidence>
<gene>
    <name evidence="4" type="ORF">V2V91_11960</name>
</gene>
<dbReference type="PANTHER" id="PTHR43673">
    <property type="entry name" value="NAD(P)H NITROREDUCTASE YDGI-RELATED"/>
    <property type="match status" value="1"/>
</dbReference>
<accession>A0ABU7V829</accession>
<evidence type="ECO:0000313" key="4">
    <source>
        <dbReference type="EMBL" id="MEF2255842.1"/>
    </source>
</evidence>
<dbReference type="Proteomes" id="UP001351900">
    <property type="component" value="Unassembled WGS sequence"/>
</dbReference>
<dbReference type="Gene3D" id="3.40.109.10">
    <property type="entry name" value="NADH Oxidase"/>
    <property type="match status" value="1"/>
</dbReference>
<comment type="similarity">
    <text evidence="1">Belongs to the nitroreductase family.</text>
</comment>
<sequence length="188" mass="20089">MTTIAPSIALLDVLANRRSTRVFDAQRPVDESALSAALEAARWAPSAANTQPWRLIVARRGTDTFSQISNALTGFNQVWAVNAGALVVFLADTEHDGVELPWAEYDAGQAAAHFTVQAHADGLMTHQMGGFDRAAIAAAFSLPETVRPLTVMAVGNLGDLDAADDAVREREAAPRIRRPLSETVLVDA</sequence>
<evidence type="ECO:0000256" key="2">
    <source>
        <dbReference type="ARBA" id="ARBA00023002"/>
    </source>
</evidence>